<reference evidence="3" key="1">
    <citation type="submission" date="2016-11" db="EMBL/GenBank/DDBJ databases">
        <authorList>
            <person name="Varghese N."/>
            <person name="Submissions S."/>
        </authorList>
    </citation>
    <scope>NUCLEOTIDE SEQUENCE [LARGE SCALE GENOMIC DNA]</scope>
    <source>
        <strain evidence="3">Sac-22</strain>
    </source>
</reference>
<dbReference type="Proteomes" id="UP000184339">
    <property type="component" value="Unassembled WGS sequence"/>
</dbReference>
<organism evidence="2 3">
    <name type="scientific">Duganella sacchari</name>
    <dbReference type="NCBI Taxonomy" id="551987"/>
    <lineage>
        <taxon>Bacteria</taxon>
        <taxon>Pseudomonadati</taxon>
        <taxon>Pseudomonadota</taxon>
        <taxon>Betaproteobacteria</taxon>
        <taxon>Burkholderiales</taxon>
        <taxon>Oxalobacteraceae</taxon>
        <taxon>Telluria group</taxon>
        <taxon>Duganella</taxon>
    </lineage>
</organism>
<dbReference type="Pfam" id="PF11737">
    <property type="entry name" value="DUF3300"/>
    <property type="match status" value="1"/>
</dbReference>
<dbReference type="PANTHER" id="PTHR40269">
    <property type="entry name" value="OUTER MEMBRANE PROTEIN-RELATED"/>
    <property type="match status" value="1"/>
</dbReference>
<dbReference type="PANTHER" id="PTHR40269:SF1">
    <property type="entry name" value="OUTER MEMBRANE PROTEIN"/>
    <property type="match status" value="1"/>
</dbReference>
<dbReference type="STRING" id="551987.SAMN05192549_102368"/>
<feature type="compositionally biased region" description="Low complexity" evidence="1">
    <location>
        <begin position="405"/>
        <end position="420"/>
    </location>
</feature>
<proteinExistence type="predicted"/>
<feature type="compositionally biased region" description="Basic and acidic residues" evidence="1">
    <location>
        <begin position="468"/>
        <end position="477"/>
    </location>
</feature>
<feature type="compositionally biased region" description="Low complexity" evidence="1">
    <location>
        <begin position="367"/>
        <end position="395"/>
    </location>
</feature>
<evidence type="ECO:0000313" key="3">
    <source>
        <dbReference type="Proteomes" id="UP000184339"/>
    </source>
</evidence>
<feature type="region of interest" description="Disordered" evidence="1">
    <location>
        <begin position="330"/>
        <end position="519"/>
    </location>
</feature>
<dbReference type="InterPro" id="IPR021728">
    <property type="entry name" value="DUF3300"/>
</dbReference>
<sequence>MPVQPQNLRTAISSTLILSLLTIAGCNKPADTPQQNIAAAPAAAPYTPPTAEQLSQMVAPIALFPDKLVAQVLAGATYPEQITAANQWLAQNPALKGDALQNAEAAQPWDVSVKSLTAFPGVLNQMAGNPQWTRSLGEAYVNDPNDVMNAIQAMRLRAQQAGNLKNSPQLRVSTTVRQAPPPDYAPSAAEPLAYAGPAVIPPPPQTIVIEPAQPDVVYVPQYNPTVVYGEPVAVYPGWVRQQPAYSSENLVTTGLLSFGVGVLVGAAIDHHHDNGWHAWGVNWGAPHPGHYDQDGGWHRPAVVYNNATYISKSVTVVNHVNNYRITNNVINQAPPRPAGPMSMPHFNHRDMEPGPHATAVAPPPPVRMAAAPQQVQPAAPPAVRTAPPSHSAQAAPPLPRHDLHLQPQQPQQHVAQQMPVPKSPPPAVNPVHEHAAEPQQHSNAAQHNMPQMAQHVEANQPHPPAASHDAKPPEHSQPHPARPDMLAMHNERPHSAPPAPAKPAPEKHEDNKHPHEHHG</sequence>
<feature type="compositionally biased region" description="Basic and acidic residues" evidence="1">
    <location>
        <begin position="504"/>
        <end position="519"/>
    </location>
</feature>
<feature type="compositionally biased region" description="Polar residues" evidence="1">
    <location>
        <begin position="439"/>
        <end position="451"/>
    </location>
</feature>
<dbReference type="RefSeq" id="WP_072782212.1">
    <property type="nucleotide sequence ID" value="NZ_FRCX01000002.1"/>
</dbReference>
<dbReference type="EMBL" id="FRCX01000002">
    <property type="protein sequence ID" value="SHM73971.1"/>
    <property type="molecule type" value="Genomic_DNA"/>
</dbReference>
<keyword evidence="3" id="KW-1185">Reference proteome</keyword>
<name>A0A1M7L7L0_9BURK</name>
<accession>A0A1M7L7L0</accession>
<evidence type="ECO:0000256" key="1">
    <source>
        <dbReference type="SAM" id="MobiDB-lite"/>
    </source>
</evidence>
<dbReference type="AlphaFoldDB" id="A0A1M7L7L0"/>
<gene>
    <name evidence="2" type="ORF">SAMN05192549_102368</name>
</gene>
<evidence type="ECO:0000313" key="2">
    <source>
        <dbReference type="EMBL" id="SHM73971.1"/>
    </source>
</evidence>
<protein>
    <recommendedName>
        <fullName evidence="4">DUF3300 domain-containing protein</fullName>
    </recommendedName>
</protein>
<evidence type="ECO:0008006" key="4">
    <source>
        <dbReference type="Google" id="ProtNLM"/>
    </source>
</evidence>